<dbReference type="SUPFAM" id="SSF55729">
    <property type="entry name" value="Acyl-CoA N-acyltransferases (Nat)"/>
    <property type="match status" value="1"/>
</dbReference>
<evidence type="ECO:0000256" key="1">
    <source>
        <dbReference type="SAM" id="MobiDB-lite"/>
    </source>
</evidence>
<accession>A0AAV3UDZ4</accession>
<dbReference type="EMBL" id="BAABKX010000001">
    <property type="protein sequence ID" value="GAA5045401.1"/>
    <property type="molecule type" value="Genomic_DNA"/>
</dbReference>
<evidence type="ECO:0000313" key="3">
    <source>
        <dbReference type="EMBL" id="GAA5045401.1"/>
    </source>
</evidence>
<comment type="caution">
    <text evidence="3">The sequence shown here is derived from an EMBL/GenBank/DDBJ whole genome shotgun (WGS) entry which is preliminary data.</text>
</comment>
<dbReference type="RefSeq" id="WP_227776119.1">
    <property type="nucleotide sequence ID" value="NZ_BAABKX010000001.1"/>
</dbReference>
<dbReference type="PROSITE" id="PS51186">
    <property type="entry name" value="GNAT"/>
    <property type="match status" value="1"/>
</dbReference>
<dbReference type="InterPro" id="IPR016181">
    <property type="entry name" value="Acyl_CoA_acyltransferase"/>
</dbReference>
<evidence type="ECO:0000259" key="2">
    <source>
        <dbReference type="PROSITE" id="PS51186"/>
    </source>
</evidence>
<dbReference type="PANTHER" id="PTHR43072:SF52">
    <property type="entry name" value="GCN5-RELATED N-ACETYLTRANSFERASE"/>
    <property type="match status" value="1"/>
</dbReference>
<dbReference type="AlphaFoldDB" id="A0AAV3UDZ4"/>
<dbReference type="PANTHER" id="PTHR43072">
    <property type="entry name" value="N-ACETYLTRANSFERASE"/>
    <property type="match status" value="1"/>
</dbReference>
<feature type="domain" description="N-acetyltransferase" evidence="2">
    <location>
        <begin position="101"/>
        <end position="267"/>
    </location>
</feature>
<dbReference type="Pfam" id="PF00583">
    <property type="entry name" value="Acetyltransf_1"/>
    <property type="match status" value="1"/>
</dbReference>
<feature type="region of interest" description="Disordered" evidence="1">
    <location>
        <begin position="36"/>
        <end position="55"/>
    </location>
</feature>
<keyword evidence="4" id="KW-1185">Reference proteome</keyword>
<dbReference type="GeneID" id="68611917"/>
<protein>
    <submittedName>
        <fullName evidence="3">GNAT family N-acetyltransferase</fullName>
    </submittedName>
</protein>
<dbReference type="InterPro" id="IPR000182">
    <property type="entry name" value="GNAT_dom"/>
</dbReference>
<dbReference type="Proteomes" id="UP001501729">
    <property type="component" value="Unassembled WGS sequence"/>
</dbReference>
<evidence type="ECO:0000313" key="4">
    <source>
        <dbReference type="Proteomes" id="UP001501729"/>
    </source>
</evidence>
<gene>
    <name evidence="3" type="ORF">GCM10025751_13320</name>
</gene>
<dbReference type="CDD" id="cd04301">
    <property type="entry name" value="NAT_SF"/>
    <property type="match status" value="1"/>
</dbReference>
<dbReference type="Gene3D" id="3.40.630.30">
    <property type="match status" value="1"/>
</dbReference>
<reference evidence="3 4" key="1">
    <citation type="journal article" date="2019" name="Int. J. Syst. Evol. Microbiol.">
        <title>The Global Catalogue of Microorganisms (GCM) 10K type strain sequencing project: providing services to taxonomists for standard genome sequencing and annotation.</title>
        <authorList>
            <consortium name="The Broad Institute Genomics Platform"/>
            <consortium name="The Broad Institute Genome Sequencing Center for Infectious Disease"/>
            <person name="Wu L."/>
            <person name="Ma J."/>
        </authorList>
    </citation>
    <scope>NUCLEOTIDE SEQUENCE [LARGE SCALE GENOMIC DNA]</scope>
    <source>
        <strain evidence="3 4">JCM 17504</strain>
    </source>
</reference>
<proteinExistence type="predicted"/>
<sequence length="267" mass="30160">MGVPATIEFDDAIQQRIYDEVERNGSVSVEELRDQVRIDSPTGSKPARSGTTEPQVRIPPEEFRKYVSALLDAGHLTEEEGELHLALDNDVEEYEDEGLSYRIRQAHQFNRRGIETAIREVADEGASISAERVAADIDDEGALLRNNDRRSRMFYVATVADGENEGEVVGWVHLDAPELDKLRHTAELTVGVREPYRKHGIGSRLLERAMAWANDAGYQKVYQSLPGTNETAIDLLEDFSWETEAVRKDHYLVGDEFVDEVMMARKL</sequence>
<dbReference type="GO" id="GO:0016747">
    <property type="term" value="F:acyltransferase activity, transferring groups other than amino-acyl groups"/>
    <property type="evidence" value="ECO:0007669"/>
    <property type="project" value="InterPro"/>
</dbReference>
<organism evidence="3 4">
    <name type="scientific">Haladaptatus pallidirubidus</name>
    <dbReference type="NCBI Taxonomy" id="1008152"/>
    <lineage>
        <taxon>Archaea</taxon>
        <taxon>Methanobacteriati</taxon>
        <taxon>Methanobacteriota</taxon>
        <taxon>Stenosarchaea group</taxon>
        <taxon>Halobacteria</taxon>
        <taxon>Halobacteriales</taxon>
        <taxon>Haladaptataceae</taxon>
        <taxon>Haladaptatus</taxon>
    </lineage>
</organism>
<name>A0AAV3UDZ4_9EURY</name>